<dbReference type="EMBL" id="NNRN01000062">
    <property type="protein sequence ID" value="OYR24429.1"/>
    <property type="molecule type" value="Genomic_DNA"/>
</dbReference>
<name>A0A256GBE8_9HYPH</name>
<sequence>MSQKNGNEENFARDIAMTRACLFLFERGVQHWVIAETGNFITFLFDTS</sequence>
<dbReference type="AlphaFoldDB" id="A0A256GBE8"/>
<gene>
    <name evidence="1" type="ORF">CES86_4715</name>
</gene>
<reference evidence="1 2" key="1">
    <citation type="submission" date="2017-07" db="EMBL/GenBank/DDBJ databases">
        <title>Draft genome of Ochrobactrum lupini type strain LUP21.</title>
        <authorList>
            <person name="Krzyzanowska D.M."/>
            <person name="Jafra S."/>
        </authorList>
    </citation>
    <scope>NUCLEOTIDE SEQUENCE [LARGE SCALE GENOMIC DNA]</scope>
    <source>
        <strain evidence="1 2">LUP21</strain>
    </source>
</reference>
<proteinExistence type="predicted"/>
<accession>A0A256GBE8</accession>
<comment type="caution">
    <text evidence="1">The sequence shown here is derived from an EMBL/GenBank/DDBJ whole genome shotgun (WGS) entry which is preliminary data.</text>
</comment>
<dbReference type="Proteomes" id="UP000216363">
    <property type="component" value="Unassembled WGS sequence"/>
</dbReference>
<evidence type="ECO:0000313" key="2">
    <source>
        <dbReference type="Proteomes" id="UP000216363"/>
    </source>
</evidence>
<organism evidence="1 2">
    <name type="scientific">Brucella lupini</name>
    <dbReference type="NCBI Taxonomy" id="255457"/>
    <lineage>
        <taxon>Bacteria</taxon>
        <taxon>Pseudomonadati</taxon>
        <taxon>Pseudomonadota</taxon>
        <taxon>Alphaproteobacteria</taxon>
        <taxon>Hyphomicrobiales</taxon>
        <taxon>Brucellaceae</taxon>
        <taxon>Brucella/Ochrobactrum group</taxon>
        <taxon>Brucella</taxon>
    </lineage>
</organism>
<protein>
    <submittedName>
        <fullName evidence="1">Uncharacterized protein</fullName>
    </submittedName>
</protein>
<evidence type="ECO:0000313" key="1">
    <source>
        <dbReference type="EMBL" id="OYR24429.1"/>
    </source>
</evidence>